<protein>
    <submittedName>
        <fullName evidence="1">Uncharacterized protein</fullName>
    </submittedName>
</protein>
<evidence type="ECO:0000313" key="2">
    <source>
        <dbReference type="Proteomes" id="UP000266723"/>
    </source>
</evidence>
<proteinExistence type="predicted"/>
<organism evidence="1 2">
    <name type="scientific">Brassica cretica</name>
    <name type="common">Mustard</name>
    <dbReference type="NCBI Taxonomy" id="69181"/>
    <lineage>
        <taxon>Eukaryota</taxon>
        <taxon>Viridiplantae</taxon>
        <taxon>Streptophyta</taxon>
        <taxon>Embryophyta</taxon>
        <taxon>Tracheophyta</taxon>
        <taxon>Spermatophyta</taxon>
        <taxon>Magnoliopsida</taxon>
        <taxon>eudicotyledons</taxon>
        <taxon>Gunneridae</taxon>
        <taxon>Pentapetalae</taxon>
        <taxon>rosids</taxon>
        <taxon>malvids</taxon>
        <taxon>Brassicales</taxon>
        <taxon>Brassicaceae</taxon>
        <taxon>Brassiceae</taxon>
        <taxon>Brassica</taxon>
    </lineage>
</organism>
<sequence length="125" mass="13540">MLSVSLKNTSTEDYSTISAKAVTGSILLRIKRLDLLCSISDVFELYQDEKSSIRTSSSSAMISRAAQGLRTPAPRSSSLPSQIQFWSCLGTHDHADVKLSNKVLLLQGSSRLTPSMAALSLRPNP</sequence>
<accession>A0ABQ7F316</accession>
<dbReference type="EMBL" id="QGKV02000297">
    <property type="protein sequence ID" value="KAF3610046.1"/>
    <property type="molecule type" value="Genomic_DNA"/>
</dbReference>
<comment type="caution">
    <text evidence="1">The sequence shown here is derived from an EMBL/GenBank/DDBJ whole genome shotgun (WGS) entry which is preliminary data.</text>
</comment>
<gene>
    <name evidence="1" type="ORF">DY000_02048190</name>
</gene>
<name>A0ABQ7F316_BRACR</name>
<reference evidence="1 2" key="1">
    <citation type="journal article" date="2020" name="BMC Genomics">
        <title>Intraspecific diversification of the crop wild relative Brassica cretica Lam. using demographic model selection.</title>
        <authorList>
            <person name="Kioukis A."/>
            <person name="Michalopoulou V.A."/>
            <person name="Briers L."/>
            <person name="Pirintsos S."/>
            <person name="Studholme D.J."/>
            <person name="Pavlidis P."/>
            <person name="Sarris P.F."/>
        </authorList>
    </citation>
    <scope>NUCLEOTIDE SEQUENCE [LARGE SCALE GENOMIC DNA]</scope>
    <source>
        <strain evidence="2">cv. PFS-1207/04</strain>
    </source>
</reference>
<dbReference type="Proteomes" id="UP000266723">
    <property type="component" value="Unassembled WGS sequence"/>
</dbReference>
<keyword evidence="2" id="KW-1185">Reference proteome</keyword>
<evidence type="ECO:0000313" key="1">
    <source>
        <dbReference type="EMBL" id="KAF3610046.1"/>
    </source>
</evidence>